<evidence type="ECO:0000313" key="1">
    <source>
        <dbReference type="EMBL" id="TCK64998.1"/>
    </source>
</evidence>
<comment type="caution">
    <text evidence="1">The sequence shown here is derived from an EMBL/GenBank/DDBJ whole genome shotgun (WGS) entry which is preliminary data.</text>
</comment>
<organism evidence="1 2">
    <name type="scientific">Winogradskyella wandonensis</name>
    <dbReference type="NCBI Taxonomy" id="1442586"/>
    <lineage>
        <taxon>Bacteria</taxon>
        <taxon>Pseudomonadati</taxon>
        <taxon>Bacteroidota</taxon>
        <taxon>Flavobacteriia</taxon>
        <taxon>Flavobacteriales</taxon>
        <taxon>Flavobacteriaceae</taxon>
        <taxon>Winogradskyella</taxon>
    </lineage>
</organism>
<keyword evidence="2" id="KW-1185">Reference proteome</keyword>
<evidence type="ECO:0000313" key="2">
    <source>
        <dbReference type="Proteomes" id="UP000295714"/>
    </source>
</evidence>
<sequence>MNEKEFIEFTNHPNKIFGRKIEKSFSVFVDNFRDLITSTSSHSRKFKIIRINHTFDFIFYKDSLYDIYFFFSEKTKIKYDDFIYKHEHLIINNETFLDQKKIKLSNHTELIFDISTNKLEKAILNLNKRFIPN</sequence>
<proteinExistence type="predicted"/>
<name>A0A4R1KJJ9_9FLAO</name>
<dbReference type="AlphaFoldDB" id="A0A4R1KJJ9"/>
<dbReference type="Proteomes" id="UP000295714">
    <property type="component" value="Unassembled WGS sequence"/>
</dbReference>
<gene>
    <name evidence="1" type="ORF">DFQ05_2210</name>
</gene>
<protein>
    <submittedName>
        <fullName evidence="1">Uncharacterized protein</fullName>
    </submittedName>
</protein>
<dbReference type="EMBL" id="SMGI01000004">
    <property type="protein sequence ID" value="TCK64998.1"/>
    <property type="molecule type" value="Genomic_DNA"/>
</dbReference>
<reference evidence="1 2" key="1">
    <citation type="journal article" date="2015" name="Stand. Genomic Sci.">
        <title>Genomic Encyclopedia of Bacterial and Archaeal Type Strains, Phase III: the genomes of soil and plant-associated and newly described type strains.</title>
        <authorList>
            <person name="Whitman W.B."/>
            <person name="Woyke T."/>
            <person name="Klenk H.P."/>
            <person name="Zhou Y."/>
            <person name="Lilburn T.G."/>
            <person name="Beck B.J."/>
            <person name="De Vos P."/>
            <person name="Vandamme P."/>
            <person name="Eisen J.A."/>
            <person name="Garrity G."/>
            <person name="Hugenholtz P."/>
            <person name="Kyrpides N.C."/>
        </authorList>
    </citation>
    <scope>NUCLEOTIDE SEQUENCE [LARGE SCALE GENOMIC DNA]</scope>
    <source>
        <strain evidence="1 2">CECT 8445</strain>
    </source>
</reference>
<accession>A0A4R1KJJ9</accession>
<dbReference type="RefSeq" id="WP_132705436.1">
    <property type="nucleotide sequence ID" value="NZ_SMGI01000004.1"/>
</dbReference>